<dbReference type="RefSeq" id="WP_008479403.1">
    <property type="nucleotide sequence ID" value="NZ_CAGS01000350.1"/>
</dbReference>
<accession>I4EJM7</accession>
<dbReference type="Proteomes" id="UP000004221">
    <property type="component" value="Unassembled WGS sequence"/>
</dbReference>
<proteinExistence type="predicted"/>
<keyword evidence="2" id="KW-1185">Reference proteome</keyword>
<reference evidence="1 2" key="1">
    <citation type="journal article" date="2012" name="ISME J.">
        <title>Nitrification expanded: discovery, physiology and genomics of a nitrite-oxidizing bacterium from the phylum Chloroflexi.</title>
        <authorList>
            <person name="Sorokin D.Y."/>
            <person name="Lucker S."/>
            <person name="Vejmelkova D."/>
            <person name="Kostrikina N.A."/>
            <person name="Kleerebezem R."/>
            <person name="Rijpstra W.I."/>
            <person name="Damste J.S."/>
            <person name="Le Paslier D."/>
            <person name="Muyzer G."/>
            <person name="Wagner M."/>
            <person name="van Loosdrecht M.C."/>
            <person name="Daims H."/>
        </authorList>
    </citation>
    <scope>NUCLEOTIDE SEQUENCE [LARGE SCALE GENOMIC DNA]</scope>
    <source>
        <strain evidence="2">none</strain>
    </source>
</reference>
<comment type="caution">
    <text evidence="1">The sequence shown here is derived from an EMBL/GenBank/DDBJ whole genome shotgun (WGS) entry which is preliminary data.</text>
</comment>
<organism evidence="1 2">
    <name type="scientific">Nitrolancea hollandica Lb</name>
    <dbReference type="NCBI Taxonomy" id="1129897"/>
    <lineage>
        <taxon>Bacteria</taxon>
        <taxon>Pseudomonadati</taxon>
        <taxon>Thermomicrobiota</taxon>
        <taxon>Thermomicrobia</taxon>
        <taxon>Sphaerobacterales</taxon>
        <taxon>Sphaerobacterineae</taxon>
        <taxon>Sphaerobacteraceae</taxon>
        <taxon>Nitrolancea</taxon>
    </lineage>
</organism>
<dbReference type="EMBL" id="CAGS01000350">
    <property type="protein sequence ID" value="CCF84889.1"/>
    <property type="molecule type" value="Genomic_DNA"/>
</dbReference>
<evidence type="ECO:0000313" key="1">
    <source>
        <dbReference type="EMBL" id="CCF84889.1"/>
    </source>
</evidence>
<gene>
    <name evidence="1" type="ORF">NITHO_4130004</name>
</gene>
<dbReference type="AlphaFoldDB" id="I4EJM7"/>
<evidence type="ECO:0000313" key="2">
    <source>
        <dbReference type="Proteomes" id="UP000004221"/>
    </source>
</evidence>
<protein>
    <submittedName>
        <fullName evidence="1">Uncharacterized protein</fullName>
    </submittedName>
</protein>
<sequence length="108" mass="12408">MKFFLPGVTDQEKAEQLYADIKRRAQGLDISDKRIFRLIYQDEGKDWVAEVGRIELVEGRELRYGEVVIAILDATVTYLICTPNLGILRDKPIMVPKNAVTSVEYFED</sequence>
<name>I4EJM7_9BACT</name>
<dbReference type="OrthoDB" id="8482106at2"/>